<feature type="domain" description="Helicase C-terminal" evidence="3">
    <location>
        <begin position="593"/>
        <end position="759"/>
    </location>
</feature>
<dbReference type="Gene3D" id="3.40.50.300">
    <property type="entry name" value="P-loop containing nucleotide triphosphate hydrolases"/>
    <property type="match status" value="1"/>
</dbReference>
<evidence type="ECO:0000256" key="1">
    <source>
        <dbReference type="ARBA" id="ARBA00022801"/>
    </source>
</evidence>
<dbReference type="PROSITE" id="PS51194">
    <property type="entry name" value="HELICASE_CTER"/>
    <property type="match status" value="1"/>
</dbReference>
<dbReference type="Proteomes" id="UP001500503">
    <property type="component" value="Unassembled WGS sequence"/>
</dbReference>
<dbReference type="NCBIfam" id="NF041062">
    <property type="entry name" value="DpdE"/>
    <property type="match status" value="1"/>
</dbReference>
<dbReference type="Gene3D" id="3.40.50.10810">
    <property type="entry name" value="Tandem AAA-ATPase domain"/>
    <property type="match status" value="1"/>
</dbReference>
<comment type="caution">
    <text evidence="4">The sequence shown here is derived from an EMBL/GenBank/DDBJ whole genome shotgun (WGS) entry which is preliminary data.</text>
</comment>
<dbReference type="EMBL" id="BAABHF010000009">
    <property type="protein sequence ID" value="GAA4485031.1"/>
    <property type="molecule type" value="Genomic_DNA"/>
</dbReference>
<reference evidence="5" key="1">
    <citation type="journal article" date="2019" name="Int. J. Syst. Evol. Microbiol.">
        <title>The Global Catalogue of Microorganisms (GCM) 10K type strain sequencing project: providing services to taxonomists for standard genome sequencing and annotation.</title>
        <authorList>
            <consortium name="The Broad Institute Genomics Platform"/>
            <consortium name="The Broad Institute Genome Sequencing Center for Infectious Disease"/>
            <person name="Wu L."/>
            <person name="Ma J."/>
        </authorList>
    </citation>
    <scope>NUCLEOTIDE SEQUENCE [LARGE SCALE GENOMIC DNA]</scope>
    <source>
        <strain evidence="5">JCM 17933</strain>
    </source>
</reference>
<organism evidence="4 5">
    <name type="scientific">Actinoallomurus oryzae</name>
    <dbReference type="NCBI Taxonomy" id="502180"/>
    <lineage>
        <taxon>Bacteria</taxon>
        <taxon>Bacillati</taxon>
        <taxon>Actinomycetota</taxon>
        <taxon>Actinomycetes</taxon>
        <taxon>Streptosporangiales</taxon>
        <taxon>Thermomonosporaceae</taxon>
        <taxon>Actinoallomurus</taxon>
    </lineage>
</organism>
<name>A0ABP8PBP6_9ACTN</name>
<dbReference type="CDD" id="cd18793">
    <property type="entry name" value="SF2_C_SNF"/>
    <property type="match status" value="1"/>
</dbReference>
<dbReference type="InterPro" id="IPR038718">
    <property type="entry name" value="SNF2-like_sf"/>
</dbReference>
<dbReference type="PROSITE" id="PS51192">
    <property type="entry name" value="HELICASE_ATP_BIND_1"/>
    <property type="match status" value="1"/>
</dbReference>
<dbReference type="RefSeq" id="WP_345457793.1">
    <property type="nucleotide sequence ID" value="NZ_BAABHF010000009.1"/>
</dbReference>
<dbReference type="PANTHER" id="PTHR45766:SF6">
    <property type="entry name" value="SWI_SNF-RELATED MATRIX-ASSOCIATED ACTIN-DEPENDENT REGULATOR OF CHROMATIN SUBFAMILY A-LIKE PROTEIN 1"/>
    <property type="match status" value="1"/>
</dbReference>
<feature type="domain" description="Helicase ATP-binding" evidence="2">
    <location>
        <begin position="198"/>
        <end position="343"/>
    </location>
</feature>
<evidence type="ECO:0000313" key="5">
    <source>
        <dbReference type="Proteomes" id="UP001500503"/>
    </source>
</evidence>
<gene>
    <name evidence="4" type="ORF">GCM10023191_009000</name>
</gene>
<dbReference type="InterPro" id="IPR027417">
    <property type="entry name" value="P-loop_NTPase"/>
</dbReference>
<protein>
    <submittedName>
        <fullName evidence="4">Uncharacterized protein</fullName>
    </submittedName>
</protein>
<dbReference type="InterPro" id="IPR049730">
    <property type="entry name" value="SNF2/RAD54-like_C"/>
</dbReference>
<dbReference type="PANTHER" id="PTHR45766">
    <property type="entry name" value="DNA ANNEALING HELICASE AND ENDONUCLEASE ZRANB3 FAMILY MEMBER"/>
    <property type="match status" value="1"/>
</dbReference>
<dbReference type="SMART" id="SM00490">
    <property type="entry name" value="HELICc"/>
    <property type="match status" value="1"/>
</dbReference>
<dbReference type="InterPro" id="IPR014001">
    <property type="entry name" value="Helicase_ATP-bd"/>
</dbReference>
<evidence type="ECO:0000259" key="2">
    <source>
        <dbReference type="PROSITE" id="PS51192"/>
    </source>
</evidence>
<accession>A0ABP8PBP6</accession>
<dbReference type="SMART" id="SM00487">
    <property type="entry name" value="DEXDc"/>
    <property type="match status" value="1"/>
</dbReference>
<dbReference type="Pfam" id="PF00271">
    <property type="entry name" value="Helicase_C"/>
    <property type="match status" value="1"/>
</dbReference>
<dbReference type="InterPro" id="IPR001650">
    <property type="entry name" value="Helicase_C-like"/>
</dbReference>
<evidence type="ECO:0000313" key="4">
    <source>
        <dbReference type="EMBL" id="GAA4485031.1"/>
    </source>
</evidence>
<keyword evidence="1" id="KW-0378">Hydrolase</keyword>
<sequence length="1133" mass="125821">MAPGGAAPWGRAICTTGGGKIVKQGHASSARQLGAFVRIPGGPGIGKVGEADAGRVRVDYFESPAATIAQSQWVAEHLVRRVLLKREERIWWKSPDGLWNAGRVIQAEPAQRSYIVRFPNVDYDLPVREEHLYVRWDRPVLDPTADLTVRGGSTTPYRDARLPILKNLVRQRGACAGMSTFLSSTVEIFPHQVNAALTVLSDPVQRYLLADEVGLGKTIEAGYVVRQILIDNPEACVVVVSPAALRRQWLSELRDKFHIGDFPNATIVVISHENPEKWASYRQADLVVVDEAHALVQVGPDETPYKELRELAHSAQRLLLLSATPVTSGYLTNLGLLHLLDKELYSWERRQDFEDRYRMREDLANSVYSLNPEYTYVIRDSIEEIRAQVPSSDVRLARLADEVLSLLDEEDELINPDAQDEFARRVIELRAHISETYRIHRRVIRNRREAVLREGSGPDAEALPYEVRGRRRPELIHSPSAIVEAGDAFVMRWWSKVREHLENEGMTIQLSRFAMPLAILTSRAPALPYDTIDALRWRVQGDADAGERAGLSPRERELLLGVPVVACEKTVLAEAEKDWPAGAEPSEENLKHVIRALLPVMRKAKRAVVFCGPGRLADALAGRLRRDFPKVVTAQHTRTLGAAKAATEISRWAAPMPGQAVLLADDTAEDGLNLQAADCVVHLRLPWSPNQLEQRLGRVDRYPGPALPGAAGPAPQLRLAEEHGPDGSFAEAWATLLRDAYKVFDGSVSTLQNAITQSLMSVWTGAVEDGPEGLVAQQQDVLARLGKERDEIRKMDLLESIHVSSQRLRSVPAALTDIERDWSETEEALLAYTDAAGGGIKLPSLVRSIEGSPARRFLINNGSSRPLLAPRHWERIKTRIPNDEIAHAMFNRSRALRSRDARLFRVGNPLVDMLSDAVLNDSLGQSAAFRRIDRGMPPGHEPQPYFGFDFLIQADTSAALKHVQGSADAARALRRQADRIFPPVIRRVWIEAGTNEPVTVEGQLAFLNRRYNKSKGDRNYNSQRVSELFEVFGGQEHAATYVRDAQQAALRFLHQRTDLAAACQNAQQKALEVSAILHSQAQARQAAGRLLRDTESLITDAKVLTSLAEGLSQPVVRVVAAACLVRRGLELAY</sequence>
<evidence type="ECO:0000259" key="3">
    <source>
        <dbReference type="PROSITE" id="PS51194"/>
    </source>
</evidence>
<dbReference type="SUPFAM" id="SSF52540">
    <property type="entry name" value="P-loop containing nucleoside triphosphate hydrolases"/>
    <property type="match status" value="1"/>
</dbReference>
<proteinExistence type="predicted"/>
<keyword evidence="5" id="KW-1185">Reference proteome</keyword>